<sequence length="469" mass="47692">MVITITVSTSSSGIAVTAPTAGTTLDTYLNSFPQGVAVSIPTQVTGTNLTSMGKTINGDSVWRIRNGDSNSTSLSAYKENYNSNFVGLPNGTDTFVLTPFVKTLILTSGNTTYTKAPTTQLFSAQNTFSTTEQYKIMGTNGNDTLTGANAADTLIGGLGNDLLTGLGGNDNLSGDAGIDTLLGGDGNDSLNGGTENDSLSGDAGIDTLLGGDGNDNLSGGTENDSLSGDAGNDTLNGGAGNDTLNGGTENDSLSGDAGIDTLNGGDGNDTLNGDTENDKLNGEAGNDTLNGGAGDDYLNGGAGTDTLYGGAGKDNLNGDLQNDRLYGDEDNDTLIGGSGDDTLTGGTQTDRFVFANQGIDTITDFSVNDTVNGVDVLAIQSNKYSNAPAAGTTPLLNLANISLGTTNIIVDTKTNISLLGSTVTNARFAYTTDTNQLLYDADGNWTSNTTVIANVNTIANLTANNFLFV</sequence>
<dbReference type="InterPro" id="IPR050557">
    <property type="entry name" value="RTX_toxin/Mannuronan_C5-epim"/>
</dbReference>
<dbReference type="Pfam" id="PF00353">
    <property type="entry name" value="HemolysinCabind"/>
    <property type="match status" value="6"/>
</dbReference>
<comment type="subcellular location">
    <subcellularLocation>
        <location evidence="1">Secreted</location>
    </subcellularLocation>
</comment>
<feature type="region of interest" description="Disordered" evidence="3">
    <location>
        <begin position="320"/>
        <end position="342"/>
    </location>
</feature>
<reference evidence="5" key="1">
    <citation type="journal article" date="2011" name="MBio">
        <title>Novel metabolic attributes of the genus Cyanothece, comprising a group of unicellular nitrogen-fixing Cyanobacteria.</title>
        <authorList>
            <person name="Bandyopadhyay A."/>
            <person name="Elvitigala T."/>
            <person name="Welsh E."/>
            <person name="Stockel J."/>
            <person name="Liberton M."/>
            <person name="Min H."/>
            <person name="Sherman L.A."/>
            <person name="Pakrasi H.B."/>
        </authorList>
    </citation>
    <scope>NUCLEOTIDE SEQUENCE [LARGE SCALE GENOMIC DNA]</scope>
    <source>
        <strain evidence="5">PCC 7822</strain>
    </source>
</reference>
<dbReference type="eggNOG" id="COG2931">
    <property type="taxonomic scope" value="Bacteria"/>
</dbReference>
<gene>
    <name evidence="4" type="ordered locus">Cyan7822_5407</name>
</gene>
<dbReference type="AlphaFoldDB" id="E0U879"/>
<dbReference type="GO" id="GO:0005576">
    <property type="term" value="C:extracellular region"/>
    <property type="evidence" value="ECO:0007669"/>
    <property type="project" value="UniProtKB-SubCell"/>
</dbReference>
<dbReference type="Gene3D" id="2.150.10.10">
    <property type="entry name" value="Serralysin-like metalloprotease, C-terminal"/>
    <property type="match status" value="4"/>
</dbReference>
<dbReference type="RefSeq" id="WP_013325322.1">
    <property type="nucleotide sequence ID" value="NC_014501.1"/>
</dbReference>
<dbReference type="SUPFAM" id="SSF51120">
    <property type="entry name" value="beta-Roll"/>
    <property type="match status" value="4"/>
</dbReference>
<dbReference type="KEGG" id="cyj:Cyan7822_5407"/>
<dbReference type="OrthoDB" id="423639at2"/>
<dbReference type="PROSITE" id="PS00330">
    <property type="entry name" value="HEMOLYSIN_CALCIUM"/>
    <property type="match status" value="4"/>
</dbReference>
<dbReference type="STRING" id="497965.Cyan7822_5407"/>
<evidence type="ECO:0000313" key="4">
    <source>
        <dbReference type="EMBL" id="ADN17284.1"/>
    </source>
</evidence>
<dbReference type="PANTHER" id="PTHR38340:SF1">
    <property type="entry name" value="S-LAYER PROTEIN"/>
    <property type="match status" value="1"/>
</dbReference>
<dbReference type="HOGENOM" id="CLU_035312_0_0_3"/>
<accession>E0U879</accession>
<proteinExistence type="predicted"/>
<name>E0U879_GLOV7</name>
<feature type="region of interest" description="Disordered" evidence="3">
    <location>
        <begin position="189"/>
        <end position="292"/>
    </location>
</feature>
<evidence type="ECO:0000256" key="1">
    <source>
        <dbReference type="ARBA" id="ARBA00004613"/>
    </source>
</evidence>
<feature type="compositionally biased region" description="Low complexity" evidence="3">
    <location>
        <begin position="204"/>
        <end position="221"/>
    </location>
</feature>
<keyword evidence="5" id="KW-1185">Reference proteome</keyword>
<keyword evidence="2" id="KW-0964">Secreted</keyword>
<dbReference type="InterPro" id="IPR018511">
    <property type="entry name" value="Hemolysin-typ_Ca-bd_CS"/>
</dbReference>
<feature type="compositionally biased region" description="Polar residues" evidence="3">
    <location>
        <begin position="242"/>
        <end position="253"/>
    </location>
</feature>
<dbReference type="InterPro" id="IPR001343">
    <property type="entry name" value="Hemolysn_Ca-bd"/>
</dbReference>
<evidence type="ECO:0000256" key="3">
    <source>
        <dbReference type="SAM" id="MobiDB-lite"/>
    </source>
</evidence>
<dbReference type="InterPro" id="IPR011049">
    <property type="entry name" value="Serralysin-like_metalloprot_C"/>
</dbReference>
<feature type="compositionally biased region" description="Low complexity" evidence="3">
    <location>
        <begin position="260"/>
        <end position="274"/>
    </location>
</feature>
<dbReference type="EMBL" id="CP002198">
    <property type="protein sequence ID" value="ADN17284.1"/>
    <property type="molecule type" value="Genomic_DNA"/>
</dbReference>
<protein>
    <submittedName>
        <fullName evidence="4">Hemolysin-type calcium-binding region</fullName>
    </submittedName>
</protein>
<dbReference type="PRINTS" id="PR00313">
    <property type="entry name" value="CABNDNGRPT"/>
</dbReference>
<organism evidence="4 5">
    <name type="scientific">Gloeothece verrucosa (strain PCC 7822)</name>
    <name type="common">Cyanothece sp. (strain PCC 7822)</name>
    <dbReference type="NCBI Taxonomy" id="497965"/>
    <lineage>
        <taxon>Bacteria</taxon>
        <taxon>Bacillati</taxon>
        <taxon>Cyanobacteriota</taxon>
        <taxon>Cyanophyceae</taxon>
        <taxon>Oscillatoriophycideae</taxon>
        <taxon>Chroococcales</taxon>
        <taxon>Aphanothecaceae</taxon>
        <taxon>Gloeothece</taxon>
        <taxon>Gloeothece verrucosa</taxon>
    </lineage>
</organism>
<evidence type="ECO:0000313" key="5">
    <source>
        <dbReference type="Proteomes" id="UP000008206"/>
    </source>
</evidence>
<evidence type="ECO:0000256" key="2">
    <source>
        <dbReference type="ARBA" id="ARBA00022525"/>
    </source>
</evidence>
<dbReference type="Proteomes" id="UP000008206">
    <property type="component" value="Chromosome"/>
</dbReference>
<dbReference type="PANTHER" id="PTHR38340">
    <property type="entry name" value="S-LAYER PROTEIN"/>
    <property type="match status" value="1"/>
</dbReference>
<dbReference type="GO" id="GO:0005509">
    <property type="term" value="F:calcium ion binding"/>
    <property type="evidence" value="ECO:0007669"/>
    <property type="project" value="InterPro"/>
</dbReference>